<name>A0A0G0BHL5_UNCC3</name>
<evidence type="ECO:0000256" key="3">
    <source>
        <dbReference type="ARBA" id="ARBA00023054"/>
    </source>
</evidence>
<protein>
    <recommendedName>
        <fullName evidence="8">RmuC-domain protein</fullName>
    </recommendedName>
</protein>
<evidence type="ECO:0000313" key="7">
    <source>
        <dbReference type="Proteomes" id="UP000034581"/>
    </source>
</evidence>
<dbReference type="PANTHER" id="PTHR30563:SF0">
    <property type="entry name" value="DNA RECOMBINATION PROTEIN RMUC"/>
    <property type="match status" value="1"/>
</dbReference>
<reference evidence="6 7" key="1">
    <citation type="journal article" date="2015" name="Nature">
        <title>rRNA introns, odd ribosomes, and small enigmatic genomes across a large radiation of phyla.</title>
        <authorList>
            <person name="Brown C.T."/>
            <person name="Hug L.A."/>
            <person name="Thomas B.C."/>
            <person name="Sharon I."/>
            <person name="Castelle C.J."/>
            <person name="Singh A."/>
            <person name="Wilkins M.J."/>
            <person name="Williams K.H."/>
            <person name="Banfield J.F."/>
        </authorList>
    </citation>
    <scope>NUCLEOTIDE SEQUENCE [LARGE SCALE GENOMIC DNA]</scope>
</reference>
<keyword evidence="5" id="KW-0472">Membrane</keyword>
<sequence length="382" mass="44445">MDVTLIISLITIVCLIGLYLLISKELKNLKNSKEMDENVSKSVELKLRELFPTLAADANKQLITMANEKLGAEKKEIKTDFENKRGEIERLVKTIQQELKDNRHGLEEAEKNRIGSFKALSSQLEEYKKVTNELSVSTENLKKVLSNNQLRGQFGEQVADNLLKMAGFVRGTDYEFNKEQVGSETRPDFAIFLPDRTRINIDSKFPYNNLQRVAEAENEDTKKEYMKKFERDVREKIKQVATRDYINPEDKTVDFAILFIPNEMIFSYVYDQMNDLWAEAMTKKVILAGPFSFTAILRMVKQAYDNFKFQENIQQIIGHVQMFSKEFEKFNEEFSKVGERITSLEDQYNKVNGTRMNQLRKRMEKVQLESGTDTDDQIKLLD</sequence>
<dbReference type="GO" id="GO:0006310">
    <property type="term" value="P:DNA recombination"/>
    <property type="evidence" value="ECO:0007669"/>
    <property type="project" value="UniProtKB-KW"/>
</dbReference>
<feature type="transmembrane region" description="Helical" evidence="5">
    <location>
        <begin position="6"/>
        <end position="22"/>
    </location>
</feature>
<evidence type="ECO:0000256" key="4">
    <source>
        <dbReference type="ARBA" id="ARBA00023172"/>
    </source>
</evidence>
<organism evidence="6 7">
    <name type="scientific">candidate division CPR3 bacterium GW2011_GWF2_35_18</name>
    <dbReference type="NCBI Taxonomy" id="1618350"/>
    <lineage>
        <taxon>Bacteria</taxon>
        <taxon>Bacteria division CPR3</taxon>
    </lineage>
</organism>
<evidence type="ECO:0000256" key="2">
    <source>
        <dbReference type="ARBA" id="ARBA00009840"/>
    </source>
</evidence>
<accession>A0A0G0BHL5</accession>
<evidence type="ECO:0000256" key="5">
    <source>
        <dbReference type="SAM" id="Phobius"/>
    </source>
</evidence>
<dbReference type="InterPro" id="IPR003798">
    <property type="entry name" value="DNA_recombination_RmuC"/>
</dbReference>
<keyword evidence="4" id="KW-0233">DNA recombination</keyword>
<comment type="similarity">
    <text evidence="2">Belongs to the RmuC family.</text>
</comment>
<dbReference type="Pfam" id="PF02646">
    <property type="entry name" value="RmuC"/>
    <property type="match status" value="1"/>
</dbReference>
<evidence type="ECO:0000313" key="6">
    <source>
        <dbReference type="EMBL" id="KKP68923.1"/>
    </source>
</evidence>
<evidence type="ECO:0000256" key="1">
    <source>
        <dbReference type="ARBA" id="ARBA00003416"/>
    </source>
</evidence>
<proteinExistence type="inferred from homology"/>
<comment type="caution">
    <text evidence="6">The sequence shown here is derived from an EMBL/GenBank/DDBJ whole genome shotgun (WGS) entry which is preliminary data.</text>
</comment>
<dbReference type="PANTHER" id="PTHR30563">
    <property type="entry name" value="DNA RECOMBINATION PROTEIN RMUC"/>
    <property type="match status" value="1"/>
</dbReference>
<dbReference type="EMBL" id="LBQB01000010">
    <property type="protein sequence ID" value="KKP68923.1"/>
    <property type="molecule type" value="Genomic_DNA"/>
</dbReference>
<keyword evidence="5" id="KW-0812">Transmembrane</keyword>
<keyword evidence="3" id="KW-0175">Coiled coil</keyword>
<dbReference type="STRING" id="1618350.UR67_C0010G0007"/>
<gene>
    <name evidence="6" type="ORF">UR67_C0010G0007</name>
</gene>
<keyword evidence="5" id="KW-1133">Transmembrane helix</keyword>
<dbReference type="AlphaFoldDB" id="A0A0G0BHL5"/>
<evidence type="ECO:0008006" key="8">
    <source>
        <dbReference type="Google" id="ProtNLM"/>
    </source>
</evidence>
<dbReference type="Proteomes" id="UP000034581">
    <property type="component" value="Unassembled WGS sequence"/>
</dbReference>
<comment type="function">
    <text evidence="1">Involved in DNA recombination.</text>
</comment>